<protein>
    <recommendedName>
        <fullName evidence="5">PknH-like extracellular domain-containing protein</fullName>
    </recommendedName>
</protein>
<feature type="signal peptide" evidence="2">
    <location>
        <begin position="1"/>
        <end position="23"/>
    </location>
</feature>
<proteinExistence type="predicted"/>
<evidence type="ECO:0000313" key="3">
    <source>
        <dbReference type="EMBL" id="MFC6396982.1"/>
    </source>
</evidence>
<dbReference type="PROSITE" id="PS51257">
    <property type="entry name" value="PROKAR_LIPOPROTEIN"/>
    <property type="match status" value="1"/>
</dbReference>
<evidence type="ECO:0000256" key="1">
    <source>
        <dbReference type="SAM" id="MobiDB-lite"/>
    </source>
</evidence>
<dbReference type="EMBL" id="JBHSUA010000018">
    <property type="protein sequence ID" value="MFC6396982.1"/>
    <property type="molecule type" value="Genomic_DNA"/>
</dbReference>
<reference evidence="4" key="1">
    <citation type="journal article" date="2019" name="Int. J. Syst. Evol. Microbiol.">
        <title>The Global Catalogue of Microorganisms (GCM) 10K type strain sequencing project: providing services to taxonomists for standard genome sequencing and annotation.</title>
        <authorList>
            <consortium name="The Broad Institute Genomics Platform"/>
            <consortium name="The Broad Institute Genome Sequencing Center for Infectious Disease"/>
            <person name="Wu L."/>
            <person name="Ma J."/>
        </authorList>
    </citation>
    <scope>NUCLEOTIDE SEQUENCE [LARGE SCALE GENOMIC DNA]</scope>
    <source>
        <strain evidence="4">CGMCC 1.15277</strain>
    </source>
</reference>
<evidence type="ECO:0000256" key="2">
    <source>
        <dbReference type="SAM" id="SignalP"/>
    </source>
</evidence>
<feature type="region of interest" description="Disordered" evidence="1">
    <location>
        <begin position="26"/>
        <end position="71"/>
    </location>
</feature>
<evidence type="ECO:0000313" key="4">
    <source>
        <dbReference type="Proteomes" id="UP001596266"/>
    </source>
</evidence>
<feature type="compositionally biased region" description="Low complexity" evidence="1">
    <location>
        <begin position="30"/>
        <end position="53"/>
    </location>
</feature>
<keyword evidence="2" id="KW-0732">Signal</keyword>
<comment type="caution">
    <text evidence="3">The sequence shown here is derived from an EMBL/GenBank/DDBJ whole genome shotgun (WGS) entry which is preliminary data.</text>
</comment>
<name>A0ABW1X167_9ACTN</name>
<accession>A0ABW1X167</accession>
<keyword evidence="4" id="KW-1185">Reference proteome</keyword>
<dbReference type="Proteomes" id="UP001596266">
    <property type="component" value="Unassembled WGS sequence"/>
</dbReference>
<gene>
    <name evidence="3" type="ORF">ACFP57_08320</name>
</gene>
<feature type="chain" id="PRO_5046203579" description="PknH-like extracellular domain-containing protein" evidence="2">
    <location>
        <begin position="24"/>
        <end position="272"/>
    </location>
</feature>
<evidence type="ECO:0008006" key="5">
    <source>
        <dbReference type="Google" id="ProtNLM"/>
    </source>
</evidence>
<organism evidence="3 4">
    <name type="scientific">Luteococcus sanguinis</name>
    <dbReference type="NCBI Taxonomy" id="174038"/>
    <lineage>
        <taxon>Bacteria</taxon>
        <taxon>Bacillati</taxon>
        <taxon>Actinomycetota</taxon>
        <taxon>Actinomycetes</taxon>
        <taxon>Propionibacteriales</taxon>
        <taxon>Propionibacteriaceae</taxon>
        <taxon>Luteococcus</taxon>
    </lineage>
</organism>
<feature type="compositionally biased region" description="Polar residues" evidence="1">
    <location>
        <begin position="54"/>
        <end position="71"/>
    </location>
</feature>
<sequence>MVATRRPVLALLPVLVLALGACGGTDDDTSAPTSSSASASSVPASTAPAATTSGQATYRATEKPSASTNDASTAAISEQAYTDAQLAGLLKGATINGQSVEVASSEYQTKAKQGAYGNQLAASLEQVTYSPAACKQATLAAAHLLPDSGGVSLAGTDDYLVLLRTFGSSDQAEQLVAANRAAAVACASYSAEINGSTMKGTAKVIEVSAASSGVEVGQVASATTDSKTSSTVTALGTVGNVGIQITDMGGTATAEQLSTALESVARTISANR</sequence>
<dbReference type="RefSeq" id="WP_343884817.1">
    <property type="nucleotide sequence ID" value="NZ_BAAAKI010000003.1"/>
</dbReference>